<name>A0A2X4TMF3_9NOCA</name>
<evidence type="ECO:0000313" key="2">
    <source>
        <dbReference type="EMBL" id="SQI28576.1"/>
    </source>
</evidence>
<protein>
    <submittedName>
        <fullName evidence="2">Uncharacterized protein</fullName>
    </submittedName>
</protein>
<keyword evidence="3" id="KW-1185">Reference proteome</keyword>
<feature type="compositionally biased region" description="Basic and acidic residues" evidence="1">
    <location>
        <begin position="308"/>
        <end position="321"/>
    </location>
</feature>
<dbReference type="KEGG" id="rcr:NCTC10994_00325"/>
<feature type="compositionally biased region" description="Basic and acidic residues" evidence="1">
    <location>
        <begin position="359"/>
        <end position="374"/>
    </location>
</feature>
<accession>A0A2X4TMF3</accession>
<dbReference type="EMBL" id="LS483468">
    <property type="protein sequence ID" value="SQI28576.1"/>
    <property type="molecule type" value="Genomic_DNA"/>
</dbReference>
<sequence length="374" mass="40642">MPAKDTLSLACSMIFFASLVLTPKIGASSAGEAASLNLTTSDDGSGLPRIRRDEVAGYKVPALPDHVADLDPILATYVRAQQQQMHAYIDSYLTAAIAEDAAWVAAVGTRGTDPRRVTLWEKTVREIALSRVLADAPDDQADPLAYLYGSAKDAVEQRIERLHRRPQKSPYARYTAAELAAARRSTQSRLGENRMLLALAKDELARLRGDGSAVAAVDSGAAEVADLQRTIEKVREARTHLHVLRRSGTATAQQLAGASAAVSAAEDAASAENEWTIIERTAQFNRASAARHDRARATDEQAISRVTDRITRLEESSRPEEDTLAQLDAEIARRDGGTRRRTDPEARQSGPPSPTHHQPGVDENHHDRSPEPDL</sequence>
<dbReference type="Proteomes" id="UP000249091">
    <property type="component" value="Chromosome 1"/>
</dbReference>
<reference evidence="2 3" key="1">
    <citation type="submission" date="2018-06" db="EMBL/GenBank/DDBJ databases">
        <authorList>
            <consortium name="Pathogen Informatics"/>
            <person name="Doyle S."/>
        </authorList>
    </citation>
    <scope>NUCLEOTIDE SEQUENCE [LARGE SCALE GENOMIC DNA]</scope>
    <source>
        <strain evidence="2 3">NCTC10994</strain>
    </source>
</reference>
<proteinExistence type="predicted"/>
<evidence type="ECO:0000313" key="3">
    <source>
        <dbReference type="Proteomes" id="UP000249091"/>
    </source>
</evidence>
<dbReference type="STRING" id="1219011.GCA_001895045_00046"/>
<gene>
    <name evidence="2" type="ORF">NCTC10994_00325</name>
</gene>
<feature type="compositionally biased region" description="Basic and acidic residues" evidence="1">
    <location>
        <begin position="330"/>
        <end position="346"/>
    </location>
</feature>
<evidence type="ECO:0000256" key="1">
    <source>
        <dbReference type="SAM" id="MobiDB-lite"/>
    </source>
</evidence>
<organism evidence="2 3">
    <name type="scientific">Rhodococcus coprophilus</name>
    <dbReference type="NCBI Taxonomy" id="38310"/>
    <lineage>
        <taxon>Bacteria</taxon>
        <taxon>Bacillati</taxon>
        <taxon>Actinomycetota</taxon>
        <taxon>Actinomycetes</taxon>
        <taxon>Mycobacteriales</taxon>
        <taxon>Nocardiaceae</taxon>
        <taxon>Rhodococcus</taxon>
    </lineage>
</organism>
<feature type="region of interest" description="Disordered" evidence="1">
    <location>
        <begin position="308"/>
        <end position="374"/>
    </location>
</feature>
<dbReference type="AlphaFoldDB" id="A0A2X4TMF3"/>